<dbReference type="Pfam" id="PF01545">
    <property type="entry name" value="Cation_efflux"/>
    <property type="match status" value="1"/>
</dbReference>
<evidence type="ECO:0000256" key="5">
    <source>
        <dbReference type="ARBA" id="ARBA00022989"/>
    </source>
</evidence>
<dbReference type="InterPro" id="IPR058533">
    <property type="entry name" value="Cation_efflux_TM"/>
</dbReference>
<evidence type="ECO:0000313" key="11">
    <source>
        <dbReference type="EMBL" id="RAW15642.1"/>
    </source>
</evidence>
<dbReference type="Gene3D" id="3.30.70.1350">
    <property type="entry name" value="Cation efflux protein, cytoplasmic domain"/>
    <property type="match status" value="1"/>
</dbReference>
<feature type="transmembrane region" description="Helical" evidence="8">
    <location>
        <begin position="146"/>
        <end position="167"/>
    </location>
</feature>
<evidence type="ECO:0000256" key="6">
    <source>
        <dbReference type="ARBA" id="ARBA00023136"/>
    </source>
</evidence>
<dbReference type="InterPro" id="IPR002524">
    <property type="entry name" value="Cation_efflux"/>
</dbReference>
<dbReference type="Pfam" id="PF16916">
    <property type="entry name" value="ZT_dimer"/>
    <property type="match status" value="1"/>
</dbReference>
<keyword evidence="3" id="KW-0813">Transport</keyword>
<feature type="transmembrane region" description="Helical" evidence="8">
    <location>
        <begin position="246"/>
        <end position="263"/>
    </location>
</feature>
<gene>
    <name evidence="11" type="ORF">DPM12_08310</name>
</gene>
<dbReference type="SUPFAM" id="SSF160240">
    <property type="entry name" value="Cation efflux protein cytoplasmic domain-like"/>
    <property type="match status" value="1"/>
</dbReference>
<dbReference type="InterPro" id="IPR027470">
    <property type="entry name" value="Cation_efflux_CTD"/>
</dbReference>
<keyword evidence="4 8" id="KW-0812">Transmembrane</keyword>
<dbReference type="FunFam" id="1.20.1510.10:FF:000006">
    <property type="entry name" value="Divalent cation efflux transporter"/>
    <property type="match status" value="1"/>
</dbReference>
<evidence type="ECO:0000256" key="2">
    <source>
        <dbReference type="ARBA" id="ARBA00008114"/>
    </source>
</evidence>
<reference evidence="11 12" key="1">
    <citation type="submission" date="2018-06" db="EMBL/GenBank/DDBJ databases">
        <title>Phytoactinopolyspora halophila sp. nov., a novel halophilic actinomycete isolated from a saline soil in China.</title>
        <authorList>
            <person name="Tang S.-K."/>
        </authorList>
    </citation>
    <scope>NUCLEOTIDE SEQUENCE [LARGE SCALE GENOMIC DNA]</scope>
    <source>
        <strain evidence="11 12">YIM 96934</strain>
    </source>
</reference>
<dbReference type="Gene3D" id="1.20.1510.10">
    <property type="entry name" value="Cation efflux protein transmembrane domain"/>
    <property type="match status" value="1"/>
</dbReference>
<dbReference type="OrthoDB" id="9813655at2"/>
<dbReference type="EMBL" id="QMIG01000005">
    <property type="protein sequence ID" value="RAW15642.1"/>
    <property type="molecule type" value="Genomic_DNA"/>
</dbReference>
<dbReference type="GO" id="GO:0005886">
    <property type="term" value="C:plasma membrane"/>
    <property type="evidence" value="ECO:0007669"/>
    <property type="project" value="TreeGrafter"/>
</dbReference>
<dbReference type="AlphaFoldDB" id="A0A329QWG0"/>
<dbReference type="GO" id="GO:0015341">
    <property type="term" value="F:zinc efflux antiporter activity"/>
    <property type="evidence" value="ECO:0007669"/>
    <property type="project" value="TreeGrafter"/>
</dbReference>
<proteinExistence type="inferred from homology"/>
<evidence type="ECO:0000256" key="4">
    <source>
        <dbReference type="ARBA" id="ARBA00022692"/>
    </source>
</evidence>
<evidence type="ECO:0000259" key="9">
    <source>
        <dbReference type="Pfam" id="PF01545"/>
    </source>
</evidence>
<feature type="domain" description="Cation efflux protein cytoplasmic" evidence="10">
    <location>
        <begin position="275"/>
        <end position="351"/>
    </location>
</feature>
<evidence type="ECO:0000256" key="3">
    <source>
        <dbReference type="ARBA" id="ARBA00022448"/>
    </source>
</evidence>
<dbReference type="InterPro" id="IPR027469">
    <property type="entry name" value="Cation_efflux_TMD_sf"/>
</dbReference>
<dbReference type="SUPFAM" id="SSF161111">
    <property type="entry name" value="Cation efflux protein transmembrane domain-like"/>
    <property type="match status" value="1"/>
</dbReference>
<dbReference type="Proteomes" id="UP000250462">
    <property type="component" value="Unassembled WGS sequence"/>
</dbReference>
<sequence>MSNRIAGSIEINSDGSRHPAEHCRGHDHATRLRRLLHALRPHGHDATESIEAVEENSDAGARAANTGVRAADAGVRAAWVGLAGMLVTAGAQLAIVAVSGSIGLLADAVHSFSHAVTTIPLLVAFRLGRRAPTKRYPYGYRRAEDLAGVFITLVIALSAVLIIIESIHAVIDPRELANLGWVLAAALVGVLGNELVAIYRIRVGRRIGSAALVAEGHHARADGLTSLVVVVGVVGVWAGVPQADAIAGFLVAVAIVGILVNSCRTVVRRLMDGVDDGTVESIEAVAASVDGVRDVGRVRARWTGHRLEADIDIAVDASVSLERAACVADDVSDTLRHHVRHLHQVIVHLRPSHDHRYDPQSRVGHG</sequence>
<protein>
    <submittedName>
        <fullName evidence="11">Cation transporter</fullName>
    </submittedName>
</protein>
<dbReference type="RefSeq" id="WP_112257843.1">
    <property type="nucleotide sequence ID" value="NZ_QMIG01000005.1"/>
</dbReference>
<dbReference type="PANTHER" id="PTHR43840">
    <property type="entry name" value="MITOCHONDRIAL METAL TRANSPORTER 1-RELATED"/>
    <property type="match status" value="1"/>
</dbReference>
<keyword evidence="6 8" id="KW-0472">Membrane</keyword>
<feature type="transmembrane region" description="Helical" evidence="8">
    <location>
        <begin position="108"/>
        <end position="125"/>
    </location>
</feature>
<evidence type="ECO:0000256" key="7">
    <source>
        <dbReference type="SAM" id="MobiDB-lite"/>
    </source>
</evidence>
<comment type="similarity">
    <text evidence="2">Belongs to the cation diffusion facilitator (CDF) transporter (TC 2.A.4) family.</text>
</comment>
<keyword evidence="12" id="KW-1185">Reference proteome</keyword>
<dbReference type="GO" id="GO:0015086">
    <property type="term" value="F:cadmium ion transmembrane transporter activity"/>
    <property type="evidence" value="ECO:0007669"/>
    <property type="project" value="TreeGrafter"/>
</dbReference>
<feature type="transmembrane region" description="Helical" evidence="8">
    <location>
        <begin position="221"/>
        <end position="240"/>
    </location>
</feature>
<evidence type="ECO:0000259" key="10">
    <source>
        <dbReference type="Pfam" id="PF16916"/>
    </source>
</evidence>
<feature type="transmembrane region" description="Helical" evidence="8">
    <location>
        <begin position="79"/>
        <end position="102"/>
    </location>
</feature>
<dbReference type="GO" id="GO:0006882">
    <property type="term" value="P:intracellular zinc ion homeostasis"/>
    <property type="evidence" value="ECO:0007669"/>
    <property type="project" value="TreeGrafter"/>
</dbReference>
<feature type="transmembrane region" description="Helical" evidence="8">
    <location>
        <begin position="179"/>
        <end position="201"/>
    </location>
</feature>
<dbReference type="InterPro" id="IPR036837">
    <property type="entry name" value="Cation_efflux_CTD_sf"/>
</dbReference>
<evidence type="ECO:0000256" key="8">
    <source>
        <dbReference type="SAM" id="Phobius"/>
    </source>
</evidence>
<comment type="subcellular location">
    <subcellularLocation>
        <location evidence="1">Membrane</location>
        <topology evidence="1">Multi-pass membrane protein</topology>
    </subcellularLocation>
</comment>
<evidence type="ECO:0000256" key="1">
    <source>
        <dbReference type="ARBA" id="ARBA00004141"/>
    </source>
</evidence>
<feature type="region of interest" description="Disordered" evidence="7">
    <location>
        <begin position="1"/>
        <end position="22"/>
    </location>
</feature>
<comment type="caution">
    <text evidence="11">The sequence shown here is derived from an EMBL/GenBank/DDBJ whole genome shotgun (WGS) entry which is preliminary data.</text>
</comment>
<organism evidence="11 12">
    <name type="scientific">Phytoactinopolyspora halophila</name>
    <dbReference type="NCBI Taxonomy" id="1981511"/>
    <lineage>
        <taxon>Bacteria</taxon>
        <taxon>Bacillati</taxon>
        <taxon>Actinomycetota</taxon>
        <taxon>Actinomycetes</taxon>
        <taxon>Jiangellales</taxon>
        <taxon>Jiangellaceae</taxon>
        <taxon>Phytoactinopolyspora</taxon>
    </lineage>
</organism>
<dbReference type="InterPro" id="IPR050291">
    <property type="entry name" value="CDF_Transporter"/>
</dbReference>
<evidence type="ECO:0000313" key="12">
    <source>
        <dbReference type="Proteomes" id="UP000250462"/>
    </source>
</evidence>
<dbReference type="GO" id="GO:0015093">
    <property type="term" value="F:ferrous iron transmembrane transporter activity"/>
    <property type="evidence" value="ECO:0007669"/>
    <property type="project" value="TreeGrafter"/>
</dbReference>
<dbReference type="PANTHER" id="PTHR43840:SF15">
    <property type="entry name" value="MITOCHONDRIAL METAL TRANSPORTER 1-RELATED"/>
    <property type="match status" value="1"/>
</dbReference>
<feature type="compositionally biased region" description="Polar residues" evidence="7">
    <location>
        <begin position="1"/>
        <end position="14"/>
    </location>
</feature>
<feature type="domain" description="Cation efflux protein transmembrane" evidence="9">
    <location>
        <begin position="79"/>
        <end position="271"/>
    </location>
</feature>
<keyword evidence="5 8" id="KW-1133">Transmembrane helix</keyword>
<name>A0A329QWG0_9ACTN</name>
<dbReference type="NCBIfam" id="TIGR01297">
    <property type="entry name" value="CDF"/>
    <property type="match status" value="1"/>
</dbReference>
<accession>A0A329QWG0</accession>